<dbReference type="PANTHER" id="PTHR47354">
    <property type="entry name" value="NADH OXIDOREDUCTASE HCR"/>
    <property type="match status" value="1"/>
</dbReference>
<dbReference type="RefSeq" id="WP_015789995.1">
    <property type="nucleotide sequence ID" value="NC_013158.1"/>
</dbReference>
<organism evidence="2 3">
    <name type="scientific">Halorhabdus utahensis (strain DSM 12940 / JCM 11049 / AX-2)</name>
    <dbReference type="NCBI Taxonomy" id="519442"/>
    <lineage>
        <taxon>Archaea</taxon>
        <taxon>Methanobacteriati</taxon>
        <taxon>Methanobacteriota</taxon>
        <taxon>Stenosarchaea group</taxon>
        <taxon>Halobacteria</taxon>
        <taxon>Halobacteriales</taxon>
        <taxon>Haloarculaceae</taxon>
        <taxon>Halorhabdus</taxon>
    </lineage>
</organism>
<dbReference type="Pfam" id="PF00970">
    <property type="entry name" value="FAD_binding_6"/>
    <property type="match status" value="1"/>
</dbReference>
<gene>
    <name evidence="2" type="ordered locus">Huta_2259</name>
</gene>
<dbReference type="Pfam" id="PF00175">
    <property type="entry name" value="NAD_binding_1"/>
    <property type="match status" value="1"/>
</dbReference>
<dbReference type="InterPro" id="IPR039261">
    <property type="entry name" value="FNR_nucleotide-bd"/>
</dbReference>
<dbReference type="PRINTS" id="PR00410">
    <property type="entry name" value="PHEHYDRXLASE"/>
</dbReference>
<dbReference type="AlphaFoldDB" id="C7NV14"/>
<dbReference type="Gene3D" id="3.40.50.80">
    <property type="entry name" value="Nucleotide-binding domain of ferredoxin-NADP reductase (FNR) module"/>
    <property type="match status" value="1"/>
</dbReference>
<evidence type="ECO:0000313" key="3">
    <source>
        <dbReference type="Proteomes" id="UP000002071"/>
    </source>
</evidence>
<dbReference type="InterPro" id="IPR008333">
    <property type="entry name" value="Cbr1-like_FAD-bd_dom"/>
</dbReference>
<dbReference type="SUPFAM" id="SSF52343">
    <property type="entry name" value="Ferredoxin reductase-like, C-terminal NADP-linked domain"/>
    <property type="match status" value="1"/>
</dbReference>
<dbReference type="HOGENOM" id="CLU_805630_0_0_2"/>
<dbReference type="PROSITE" id="PS51384">
    <property type="entry name" value="FAD_FR"/>
    <property type="match status" value="1"/>
</dbReference>
<dbReference type="GO" id="GO:0016491">
    <property type="term" value="F:oxidoreductase activity"/>
    <property type="evidence" value="ECO:0007669"/>
    <property type="project" value="InterPro"/>
</dbReference>
<dbReference type="InterPro" id="IPR001433">
    <property type="entry name" value="OxRdtase_FAD/NAD-bd"/>
</dbReference>
<protein>
    <submittedName>
        <fullName evidence="2">Oxidoreductase FAD/NAD(P)-binding domain protein</fullName>
    </submittedName>
</protein>
<dbReference type="PANTHER" id="PTHR47354:SF5">
    <property type="entry name" value="PROTEIN RFBI"/>
    <property type="match status" value="1"/>
</dbReference>
<dbReference type="OrthoDB" id="35401at2157"/>
<dbReference type="KEGG" id="hut:Huta_2259"/>
<dbReference type="EMBL" id="CP001687">
    <property type="protein sequence ID" value="ACV12426.1"/>
    <property type="molecule type" value="Genomic_DNA"/>
</dbReference>
<accession>C7NV14</accession>
<reference evidence="2 3" key="1">
    <citation type="journal article" date="2009" name="Stand. Genomic Sci.">
        <title>Complete genome sequence of Halorhabdus utahensis type strain (AX-2).</title>
        <authorList>
            <person name="Anderson I."/>
            <person name="Tindall B.J."/>
            <person name="Pomrenke H."/>
            <person name="Goker M."/>
            <person name="Lapidus A."/>
            <person name="Nolan M."/>
            <person name="Copeland A."/>
            <person name="Glavina Del Rio T."/>
            <person name="Chen F."/>
            <person name="Tice H."/>
            <person name="Cheng J.F."/>
            <person name="Lucas S."/>
            <person name="Chertkov O."/>
            <person name="Bruce D."/>
            <person name="Brettin T."/>
            <person name="Detter J.C."/>
            <person name="Han C."/>
            <person name="Goodwin L."/>
            <person name="Land M."/>
            <person name="Hauser L."/>
            <person name="Chang Y.J."/>
            <person name="Jeffries C.D."/>
            <person name="Pitluck S."/>
            <person name="Pati A."/>
            <person name="Mavromatis K."/>
            <person name="Ivanova N."/>
            <person name="Ovchinnikova G."/>
            <person name="Chen A."/>
            <person name="Palaniappan K."/>
            <person name="Chain P."/>
            <person name="Rohde M."/>
            <person name="Bristow J."/>
            <person name="Eisen J.A."/>
            <person name="Markowitz V."/>
            <person name="Hugenholtz P."/>
            <person name="Kyrpides N.C."/>
            <person name="Klenk H.P."/>
        </authorList>
    </citation>
    <scope>NUCLEOTIDE SEQUENCE [LARGE SCALE GENOMIC DNA]</scope>
    <source>
        <strain evidence="3">DSM 12940 / JCM 11049 / AX-2</strain>
    </source>
</reference>
<sequence>MIEVRRHASQHDAIGELPLLTESARVTAVTYQDDDRSEEIATAMERLLADVAIEGVDGAMLPGEWEAAAEAATAAGRADLARQVTALGRRYDRPYPMLAAVRFDTAVDVDFVAGQYVGLTYEGIPRAYSLSNSPAEDELEICVRRVPGGRLSPRICADLAVGDELTIRGPYGELVLGDHAPRDLAFVATGTGVAPLKSMIEYLFETGRDEYDGQRRDVWLFLGADWTDDLPYREYFRDLAATRENFHFVPCLVFESLLSEWEGETDFVQDALLAHVDPDRVTTGVAAPLERRLRREPRSGVDARIDPGNVDVYACGINAMVYSLLAETDAIGVPDQRVEVEGFG</sequence>
<evidence type="ECO:0000259" key="1">
    <source>
        <dbReference type="PROSITE" id="PS51384"/>
    </source>
</evidence>
<dbReference type="eggNOG" id="arCOG02200">
    <property type="taxonomic scope" value="Archaea"/>
</dbReference>
<evidence type="ECO:0000313" key="2">
    <source>
        <dbReference type="EMBL" id="ACV12426.1"/>
    </source>
</evidence>
<dbReference type="Gene3D" id="2.40.30.10">
    <property type="entry name" value="Translation factors"/>
    <property type="match status" value="1"/>
</dbReference>
<dbReference type="InterPro" id="IPR050415">
    <property type="entry name" value="MRET"/>
</dbReference>
<dbReference type="SUPFAM" id="SSF63380">
    <property type="entry name" value="Riboflavin synthase domain-like"/>
    <property type="match status" value="1"/>
</dbReference>
<dbReference type="Proteomes" id="UP000002071">
    <property type="component" value="Chromosome"/>
</dbReference>
<dbReference type="STRING" id="519442.Huta_2259"/>
<dbReference type="InterPro" id="IPR017938">
    <property type="entry name" value="Riboflavin_synthase-like_b-brl"/>
</dbReference>
<keyword evidence="3" id="KW-1185">Reference proteome</keyword>
<dbReference type="GeneID" id="8384555"/>
<dbReference type="InterPro" id="IPR017927">
    <property type="entry name" value="FAD-bd_FR_type"/>
</dbReference>
<name>C7NV14_HALUD</name>
<proteinExistence type="predicted"/>
<feature type="domain" description="FAD-binding FR-type" evidence="1">
    <location>
        <begin position="79"/>
        <end position="177"/>
    </location>
</feature>